<sequence length="228" mass="26143">MGILSIVNFYRRRRKPVDTALQRQLLMRLKQTNETTRPALINRTGVFFQYDNARKQSAAGTSLIPRQKLRPLQTYARVAQRLICRGLRVLRERGRIFWEYGWDRVECTFRNIGFKRDAFVEQNESAYDVQGAQIKQPSSPITFARRRQSGALLVAENGKTRQHTSNGRAQSRTPRPDSRAALSLSPDASRLMDGSTNDKLDQTSAKDMTEIKITRREGPRPKPRPGRA</sequence>
<dbReference type="AlphaFoldDB" id="A0A4C1XJB6"/>
<protein>
    <submittedName>
        <fullName evidence="2">Uncharacterized protein</fullName>
    </submittedName>
</protein>
<evidence type="ECO:0000256" key="1">
    <source>
        <dbReference type="SAM" id="MobiDB-lite"/>
    </source>
</evidence>
<dbReference type="EMBL" id="BGZK01000871">
    <property type="protein sequence ID" value="GBP63518.1"/>
    <property type="molecule type" value="Genomic_DNA"/>
</dbReference>
<proteinExistence type="predicted"/>
<evidence type="ECO:0000313" key="3">
    <source>
        <dbReference type="Proteomes" id="UP000299102"/>
    </source>
</evidence>
<name>A0A4C1XJB6_EUMVA</name>
<feature type="compositionally biased region" description="Polar residues" evidence="1">
    <location>
        <begin position="163"/>
        <end position="173"/>
    </location>
</feature>
<gene>
    <name evidence="2" type="ORF">EVAR_45678_1</name>
</gene>
<comment type="caution">
    <text evidence="2">The sequence shown here is derived from an EMBL/GenBank/DDBJ whole genome shotgun (WGS) entry which is preliminary data.</text>
</comment>
<feature type="region of interest" description="Disordered" evidence="1">
    <location>
        <begin position="158"/>
        <end position="228"/>
    </location>
</feature>
<reference evidence="2 3" key="1">
    <citation type="journal article" date="2019" name="Commun. Biol.">
        <title>The bagworm genome reveals a unique fibroin gene that provides high tensile strength.</title>
        <authorList>
            <person name="Kono N."/>
            <person name="Nakamura H."/>
            <person name="Ohtoshi R."/>
            <person name="Tomita M."/>
            <person name="Numata K."/>
            <person name="Arakawa K."/>
        </authorList>
    </citation>
    <scope>NUCLEOTIDE SEQUENCE [LARGE SCALE GENOMIC DNA]</scope>
</reference>
<dbReference type="Proteomes" id="UP000299102">
    <property type="component" value="Unassembled WGS sequence"/>
</dbReference>
<keyword evidence="3" id="KW-1185">Reference proteome</keyword>
<feature type="compositionally biased region" description="Basic and acidic residues" evidence="1">
    <location>
        <begin position="207"/>
        <end position="220"/>
    </location>
</feature>
<evidence type="ECO:0000313" key="2">
    <source>
        <dbReference type="EMBL" id="GBP63518.1"/>
    </source>
</evidence>
<accession>A0A4C1XJB6</accession>
<organism evidence="2 3">
    <name type="scientific">Eumeta variegata</name>
    <name type="common">Bagworm moth</name>
    <name type="synonym">Eumeta japonica</name>
    <dbReference type="NCBI Taxonomy" id="151549"/>
    <lineage>
        <taxon>Eukaryota</taxon>
        <taxon>Metazoa</taxon>
        <taxon>Ecdysozoa</taxon>
        <taxon>Arthropoda</taxon>
        <taxon>Hexapoda</taxon>
        <taxon>Insecta</taxon>
        <taxon>Pterygota</taxon>
        <taxon>Neoptera</taxon>
        <taxon>Endopterygota</taxon>
        <taxon>Lepidoptera</taxon>
        <taxon>Glossata</taxon>
        <taxon>Ditrysia</taxon>
        <taxon>Tineoidea</taxon>
        <taxon>Psychidae</taxon>
        <taxon>Oiketicinae</taxon>
        <taxon>Eumeta</taxon>
    </lineage>
</organism>